<sequence>MSTKTGFLSGKKLLITGVLSNRSIAYGIAKACHDQGAELAFSYVGERFKDRITEFAADFNSKLIFDCDVSSDEQITQMFKDLSAHWPTFDGFVHSIGYAPREAIAGDFLDGLSREGFAIAHDISAYSFPAMAKAALPYLNDKSAVLTLSYLGAIRTVPNYNTMGLAKASLEASVRYLAESLGAKGRNLRANGISAGPIKTLAASGIKGFGKILSVVAEASPIRRNVTIDDVGNVAAFLMSDLAAGVTAEITYVDGGFSQVVGGIAEPVAE</sequence>
<dbReference type="PANTHER" id="PTHR43159">
    <property type="entry name" value="ENOYL-[ACYL-CARRIER-PROTEIN] REDUCTASE"/>
    <property type="match status" value="1"/>
</dbReference>
<keyword evidence="6 9" id="KW-0520">NAD</keyword>
<evidence type="ECO:0000256" key="2">
    <source>
        <dbReference type="ARBA" id="ARBA00009233"/>
    </source>
</evidence>
<dbReference type="PANTHER" id="PTHR43159:SF2">
    <property type="entry name" value="ENOYL-[ACYL-CARRIER-PROTEIN] REDUCTASE [NADH], CHLOROPLASTIC"/>
    <property type="match status" value="1"/>
</dbReference>
<dbReference type="GO" id="GO:0006633">
    <property type="term" value="P:fatty acid biosynthetic process"/>
    <property type="evidence" value="ECO:0007669"/>
    <property type="project" value="UniProtKB-UniPathway"/>
</dbReference>
<dbReference type="InterPro" id="IPR014358">
    <property type="entry name" value="Enoyl-ACP_Rdtase_NADH"/>
</dbReference>
<feature type="binding site" evidence="12">
    <location>
        <begin position="23"/>
        <end position="24"/>
    </location>
    <ligand>
        <name>NAD(+)</name>
        <dbReference type="ChEBI" id="CHEBI:57540"/>
    </ligand>
</feature>
<evidence type="ECO:0000256" key="9">
    <source>
        <dbReference type="PIRNR" id="PIRNR000094"/>
    </source>
</evidence>
<name>A0A315EJV1_9BURK</name>
<dbReference type="AlphaFoldDB" id="A0A315EJV1"/>
<evidence type="ECO:0000313" key="13">
    <source>
        <dbReference type="EMBL" id="PUE58190.1"/>
    </source>
</evidence>
<feature type="binding site" evidence="12">
    <location>
        <position position="96"/>
    </location>
    <ligand>
        <name>NAD(+)</name>
        <dbReference type="ChEBI" id="CHEBI:57540"/>
    </ligand>
</feature>
<dbReference type="PIRSF" id="PIRSF000094">
    <property type="entry name" value="Enoyl-ACP_rdct"/>
    <property type="match status" value="1"/>
</dbReference>
<dbReference type="SUPFAM" id="SSF51735">
    <property type="entry name" value="NAD(P)-binding Rossmann-fold domains"/>
    <property type="match status" value="1"/>
</dbReference>
<dbReference type="NCBIfam" id="NF005422">
    <property type="entry name" value="PRK06997.1"/>
    <property type="match status" value="1"/>
</dbReference>
<gene>
    <name evidence="13" type="ORF">B9Z44_00350</name>
</gene>
<feature type="binding site" evidence="12">
    <location>
        <begin position="198"/>
        <end position="202"/>
    </location>
    <ligand>
        <name>NAD(+)</name>
        <dbReference type="ChEBI" id="CHEBI:57540"/>
    </ligand>
</feature>
<keyword evidence="5 9" id="KW-0560">Oxidoreductase</keyword>
<feature type="binding site" evidence="12">
    <location>
        <begin position="68"/>
        <end position="69"/>
    </location>
    <ligand>
        <name>NAD(+)</name>
        <dbReference type="ChEBI" id="CHEBI:57540"/>
    </ligand>
</feature>
<keyword evidence="4" id="KW-0276">Fatty acid metabolism</keyword>
<keyword evidence="8 9" id="KW-0275">Fatty acid biosynthesis</keyword>
<comment type="similarity">
    <text evidence="2 9">Belongs to the short-chain dehydrogenases/reductases (SDR) family. FabI subfamily.</text>
</comment>
<comment type="catalytic activity">
    <reaction evidence="9">
        <text>a 2,3-saturated acyl-[ACP] + NAD(+) = a (2E)-enoyl-[ACP] + NADH + H(+)</text>
        <dbReference type="Rhea" id="RHEA:10240"/>
        <dbReference type="Rhea" id="RHEA-COMP:9925"/>
        <dbReference type="Rhea" id="RHEA-COMP:9926"/>
        <dbReference type="ChEBI" id="CHEBI:15378"/>
        <dbReference type="ChEBI" id="CHEBI:57540"/>
        <dbReference type="ChEBI" id="CHEBI:57945"/>
        <dbReference type="ChEBI" id="CHEBI:78784"/>
        <dbReference type="ChEBI" id="CHEBI:78785"/>
        <dbReference type="EC" id="1.3.1.9"/>
    </reaction>
</comment>
<keyword evidence="3 9" id="KW-0444">Lipid biosynthesis</keyword>
<keyword evidence="14" id="KW-1185">Reference proteome</keyword>
<evidence type="ECO:0000256" key="4">
    <source>
        <dbReference type="ARBA" id="ARBA00022832"/>
    </source>
</evidence>
<evidence type="ECO:0000256" key="12">
    <source>
        <dbReference type="PIRSR" id="PIRSR000094-3"/>
    </source>
</evidence>
<dbReference type="Gene3D" id="3.40.50.720">
    <property type="entry name" value="NAD(P)-binding Rossmann-like Domain"/>
    <property type="match status" value="1"/>
</dbReference>
<dbReference type="CDD" id="cd05372">
    <property type="entry name" value="ENR_SDR"/>
    <property type="match status" value="1"/>
</dbReference>
<dbReference type="Gene3D" id="1.10.8.400">
    <property type="entry name" value="Enoyl acyl carrier protein reductase"/>
    <property type="match status" value="1"/>
</dbReference>
<evidence type="ECO:0000313" key="14">
    <source>
        <dbReference type="Proteomes" id="UP000251341"/>
    </source>
</evidence>
<feature type="binding site" evidence="12">
    <location>
        <position position="167"/>
    </location>
    <ligand>
        <name>NAD(+)</name>
        <dbReference type="ChEBI" id="CHEBI:57540"/>
    </ligand>
</feature>
<feature type="binding site" evidence="12">
    <location>
        <position position="17"/>
    </location>
    <ligand>
        <name>NAD(+)</name>
        <dbReference type="ChEBI" id="CHEBI:57540"/>
    </ligand>
</feature>
<reference evidence="13 14" key="1">
    <citation type="submission" date="2017-04" db="EMBL/GenBank/DDBJ databases">
        <title>Unexpected and diverse lifestyles within the genus Limnohabitans.</title>
        <authorList>
            <person name="Kasalicky V."/>
            <person name="Mehrshad M."/>
            <person name="Andrei S.-A."/>
            <person name="Salcher M."/>
            <person name="Kratochvilova H."/>
            <person name="Simek K."/>
            <person name="Ghai R."/>
        </authorList>
    </citation>
    <scope>NUCLEOTIDE SEQUENCE [LARGE SCALE GENOMIC DNA]</scope>
    <source>
        <strain evidence="13 14">MWH-C5</strain>
    </source>
</reference>
<evidence type="ECO:0000256" key="5">
    <source>
        <dbReference type="ARBA" id="ARBA00023002"/>
    </source>
</evidence>
<feature type="binding site" evidence="11">
    <location>
        <position position="99"/>
    </location>
    <ligand>
        <name>substrate</name>
    </ligand>
</feature>
<evidence type="ECO:0000256" key="8">
    <source>
        <dbReference type="ARBA" id="ARBA00023160"/>
    </source>
</evidence>
<evidence type="ECO:0000256" key="1">
    <source>
        <dbReference type="ARBA" id="ARBA00005194"/>
    </source>
</evidence>
<evidence type="ECO:0000256" key="3">
    <source>
        <dbReference type="ARBA" id="ARBA00022516"/>
    </source>
</evidence>
<dbReference type="Proteomes" id="UP000251341">
    <property type="component" value="Unassembled WGS sequence"/>
</dbReference>
<dbReference type="UniPathway" id="UPA00094"/>
<dbReference type="GO" id="GO:0004318">
    <property type="term" value="F:enoyl-[acyl-carrier-protein] reductase (NADH) activity"/>
    <property type="evidence" value="ECO:0007669"/>
    <property type="project" value="UniProtKB-EC"/>
</dbReference>
<feature type="active site" description="Proton acceptor" evidence="10">
    <location>
        <position position="150"/>
    </location>
</feature>
<dbReference type="FunFam" id="3.40.50.720:FF:000054">
    <property type="entry name" value="Enoyl-[acyl-carrier-protein] reductase [NADH]"/>
    <property type="match status" value="1"/>
</dbReference>
<dbReference type="EMBL" id="NESP01000001">
    <property type="protein sequence ID" value="PUE58190.1"/>
    <property type="molecule type" value="Genomic_DNA"/>
</dbReference>
<comment type="pathway">
    <text evidence="1">Lipid metabolism; fatty acid biosynthesis.</text>
</comment>
<dbReference type="InterPro" id="IPR002347">
    <property type="entry name" value="SDR_fam"/>
</dbReference>
<proteinExistence type="inferred from homology"/>
<accession>A0A315EJV1</accession>
<evidence type="ECO:0000256" key="6">
    <source>
        <dbReference type="ARBA" id="ARBA00023027"/>
    </source>
</evidence>
<keyword evidence="7" id="KW-0443">Lipid metabolism</keyword>
<dbReference type="Pfam" id="PF13561">
    <property type="entry name" value="adh_short_C2"/>
    <property type="match status" value="1"/>
</dbReference>
<protein>
    <recommendedName>
        <fullName evidence="9">Enoyl-[acyl-carrier-protein] reductase [NADH]</fullName>
        <ecNumber evidence="9">1.3.1.9</ecNumber>
    </recommendedName>
</protein>
<dbReference type="EC" id="1.3.1.9" evidence="9"/>
<comment type="caution">
    <text evidence="13">The sequence shown here is derived from an EMBL/GenBank/DDBJ whole genome shotgun (WGS) entry which is preliminary data.</text>
</comment>
<organism evidence="13 14">
    <name type="scientific">Limnohabitans curvus</name>
    <dbReference type="NCBI Taxonomy" id="323423"/>
    <lineage>
        <taxon>Bacteria</taxon>
        <taxon>Pseudomonadati</taxon>
        <taxon>Pseudomonadota</taxon>
        <taxon>Betaproteobacteria</taxon>
        <taxon>Burkholderiales</taxon>
        <taxon>Comamonadaceae</taxon>
        <taxon>Limnohabitans</taxon>
    </lineage>
</organism>
<evidence type="ECO:0000256" key="10">
    <source>
        <dbReference type="PIRSR" id="PIRSR000094-1"/>
    </source>
</evidence>
<evidence type="ECO:0000256" key="7">
    <source>
        <dbReference type="ARBA" id="ARBA00023098"/>
    </source>
</evidence>
<dbReference type="RefSeq" id="WP_108358724.1">
    <property type="nucleotide sequence ID" value="NZ_NESP01000001.1"/>
</dbReference>
<evidence type="ECO:0000256" key="11">
    <source>
        <dbReference type="PIRSR" id="PIRSR000094-2"/>
    </source>
</evidence>
<dbReference type="InterPro" id="IPR036291">
    <property type="entry name" value="NAD(P)-bd_dom_sf"/>
</dbReference>
<dbReference type="PRINTS" id="PR00081">
    <property type="entry name" value="GDHRDH"/>
</dbReference>
<feature type="active site" description="Proton acceptor" evidence="10">
    <location>
        <position position="160"/>
    </location>
</feature>